<keyword evidence="3" id="KW-1185">Reference proteome</keyword>
<protein>
    <submittedName>
        <fullName evidence="2">Uncharacterized protein</fullName>
    </submittedName>
</protein>
<evidence type="ECO:0000313" key="3">
    <source>
        <dbReference type="Proteomes" id="UP001150266"/>
    </source>
</evidence>
<gene>
    <name evidence="2" type="ORF">J3R30DRAFT_3546853</name>
</gene>
<dbReference type="AlphaFoldDB" id="A0A9W8ZXW8"/>
<name>A0A9W8ZXW8_9AGAR</name>
<dbReference type="EMBL" id="JAOTPV010000030">
    <property type="protein sequence ID" value="KAJ4469891.1"/>
    <property type="molecule type" value="Genomic_DNA"/>
</dbReference>
<reference evidence="2" key="1">
    <citation type="submission" date="2022-08" db="EMBL/GenBank/DDBJ databases">
        <title>A Global Phylogenomic Analysis of the Shiitake Genus Lentinula.</title>
        <authorList>
            <consortium name="DOE Joint Genome Institute"/>
            <person name="Sierra-Patev S."/>
            <person name="Min B."/>
            <person name="Naranjo-Ortiz M."/>
            <person name="Looney B."/>
            <person name="Konkel Z."/>
            <person name="Slot J.C."/>
            <person name="Sakamoto Y."/>
            <person name="Steenwyk J.L."/>
            <person name="Rokas A."/>
            <person name="Carro J."/>
            <person name="Camarero S."/>
            <person name="Ferreira P."/>
            <person name="Molpeceres G."/>
            <person name="Ruiz-Duenas F.J."/>
            <person name="Serrano A."/>
            <person name="Henrissat B."/>
            <person name="Drula E."/>
            <person name="Hughes K.W."/>
            <person name="Mata J.L."/>
            <person name="Ishikawa N.K."/>
            <person name="Vargas-Isla R."/>
            <person name="Ushijima S."/>
            <person name="Smith C.A."/>
            <person name="Ahrendt S."/>
            <person name="Andreopoulos W."/>
            <person name="He G."/>
            <person name="Labutti K."/>
            <person name="Lipzen A."/>
            <person name="Ng V."/>
            <person name="Riley R."/>
            <person name="Sandor L."/>
            <person name="Barry K."/>
            <person name="Martinez A.T."/>
            <person name="Xiao Y."/>
            <person name="Gibbons J.G."/>
            <person name="Terashima K."/>
            <person name="Grigoriev I.V."/>
            <person name="Hibbett D.S."/>
        </authorList>
    </citation>
    <scope>NUCLEOTIDE SEQUENCE</scope>
    <source>
        <strain evidence="2">JLM2183</strain>
    </source>
</reference>
<dbReference type="Proteomes" id="UP001150266">
    <property type="component" value="Unassembled WGS sequence"/>
</dbReference>
<accession>A0A9W8ZXW8</accession>
<proteinExistence type="predicted"/>
<evidence type="ECO:0000256" key="1">
    <source>
        <dbReference type="SAM" id="SignalP"/>
    </source>
</evidence>
<organism evidence="2 3">
    <name type="scientific">Lentinula aciculospora</name>
    <dbReference type="NCBI Taxonomy" id="153920"/>
    <lineage>
        <taxon>Eukaryota</taxon>
        <taxon>Fungi</taxon>
        <taxon>Dikarya</taxon>
        <taxon>Basidiomycota</taxon>
        <taxon>Agaricomycotina</taxon>
        <taxon>Agaricomycetes</taxon>
        <taxon>Agaricomycetidae</taxon>
        <taxon>Agaricales</taxon>
        <taxon>Marasmiineae</taxon>
        <taxon>Omphalotaceae</taxon>
        <taxon>Lentinula</taxon>
    </lineage>
</organism>
<keyword evidence="1" id="KW-0732">Signal</keyword>
<feature type="chain" id="PRO_5040884450" evidence="1">
    <location>
        <begin position="22"/>
        <end position="240"/>
    </location>
</feature>
<feature type="signal peptide" evidence="1">
    <location>
        <begin position="1"/>
        <end position="21"/>
    </location>
</feature>
<sequence>MRFTFWYFGTLVFCLFSIAWAALPTQYGIMIFLFSYLDLQLEYKPKISQKYPFIVADPSRFIYIPSIDTPITPFRVAPPPSPVSVYGPPSPWQDPPDGRAFNDPVFTNLNLYFSQHHGSVYSTQHDAEARRATSLFLGRPYDPSDLITIYGPRQLSFHNHFLTPPHFGNHHVGVDFQSRVHVKIVDLWRDQACSPSCDATVWIETINGVEHSRGTYLHNGTMPTNAEYHGIEDIWPRQHG</sequence>
<comment type="caution">
    <text evidence="2">The sequence shown here is derived from an EMBL/GenBank/DDBJ whole genome shotgun (WGS) entry which is preliminary data.</text>
</comment>
<evidence type="ECO:0000313" key="2">
    <source>
        <dbReference type="EMBL" id="KAJ4469891.1"/>
    </source>
</evidence>